<dbReference type="AlphaFoldDB" id="A0A356LK16"/>
<accession>A0A356LK16</accession>
<dbReference type="Proteomes" id="UP000264036">
    <property type="component" value="Unassembled WGS sequence"/>
</dbReference>
<comment type="caution">
    <text evidence="2">The sequence shown here is derived from an EMBL/GenBank/DDBJ whole genome shotgun (WGS) entry which is preliminary data.</text>
</comment>
<gene>
    <name evidence="2" type="ORF">DD666_18440</name>
</gene>
<keyword evidence="1" id="KW-0812">Transmembrane</keyword>
<protein>
    <submittedName>
        <fullName evidence="2">Uncharacterized protein</fullName>
    </submittedName>
</protein>
<sequence length="79" mass="9058">MAQFQEGKLACYIFDTDWGSTVELSIVIQFGIFVTQFGTVVVEVFIESDFGNFKTRAIIIRLFTCLFKSIAYEKMANRL</sequence>
<feature type="transmembrane region" description="Helical" evidence="1">
    <location>
        <begin position="26"/>
        <end position="46"/>
    </location>
</feature>
<organism evidence="2 3">
    <name type="scientific">Advenella kashmirensis</name>
    <dbReference type="NCBI Taxonomy" id="310575"/>
    <lineage>
        <taxon>Bacteria</taxon>
        <taxon>Pseudomonadati</taxon>
        <taxon>Pseudomonadota</taxon>
        <taxon>Betaproteobacteria</taxon>
        <taxon>Burkholderiales</taxon>
        <taxon>Alcaligenaceae</taxon>
    </lineage>
</organism>
<proteinExistence type="predicted"/>
<reference evidence="2 3" key="1">
    <citation type="journal article" date="2018" name="Nat. Biotechnol.">
        <title>A standardized bacterial taxonomy based on genome phylogeny substantially revises the tree of life.</title>
        <authorList>
            <person name="Parks D.H."/>
            <person name="Chuvochina M."/>
            <person name="Waite D.W."/>
            <person name="Rinke C."/>
            <person name="Skarshewski A."/>
            <person name="Chaumeil P.A."/>
            <person name="Hugenholtz P."/>
        </authorList>
    </citation>
    <scope>NUCLEOTIDE SEQUENCE [LARGE SCALE GENOMIC DNA]</scope>
    <source>
        <strain evidence="2">UBA10707</strain>
    </source>
</reference>
<keyword evidence="1" id="KW-0472">Membrane</keyword>
<evidence type="ECO:0000313" key="3">
    <source>
        <dbReference type="Proteomes" id="UP000264036"/>
    </source>
</evidence>
<evidence type="ECO:0000313" key="2">
    <source>
        <dbReference type="EMBL" id="HBP31373.1"/>
    </source>
</evidence>
<dbReference type="EMBL" id="DOEK01000038">
    <property type="protein sequence ID" value="HBP31373.1"/>
    <property type="molecule type" value="Genomic_DNA"/>
</dbReference>
<name>A0A356LK16_9BURK</name>
<evidence type="ECO:0000256" key="1">
    <source>
        <dbReference type="SAM" id="Phobius"/>
    </source>
</evidence>
<keyword evidence="1" id="KW-1133">Transmembrane helix</keyword>